<evidence type="ECO:0000259" key="1">
    <source>
        <dbReference type="Pfam" id="PF13649"/>
    </source>
</evidence>
<sequence length="75" mass="7621">MLELGCGPGVAITALAARATRGAVVGVDHCSVMITHARLRNLVAVRAGRVRLVEASVADLPPLGGPFAPRSPSPP</sequence>
<dbReference type="RefSeq" id="WP_073455791.1">
    <property type="nucleotide sequence ID" value="NZ_CALGVN010000032.1"/>
</dbReference>
<dbReference type="Pfam" id="PF13649">
    <property type="entry name" value="Methyltransf_25"/>
    <property type="match status" value="1"/>
</dbReference>
<feature type="domain" description="Methyltransferase" evidence="1">
    <location>
        <begin position="2"/>
        <end position="67"/>
    </location>
</feature>
<dbReference type="Gene3D" id="3.40.50.150">
    <property type="entry name" value="Vaccinia Virus protein VP39"/>
    <property type="match status" value="1"/>
</dbReference>
<protein>
    <submittedName>
        <fullName evidence="2">Methyltransferase domain-containing protein</fullName>
    </submittedName>
</protein>
<evidence type="ECO:0000313" key="2">
    <source>
        <dbReference type="EMBL" id="SHK18620.1"/>
    </source>
</evidence>
<gene>
    <name evidence="2" type="ORF">SAMN05443637_103274</name>
</gene>
<keyword evidence="3" id="KW-1185">Reference proteome</keyword>
<dbReference type="InterPro" id="IPR029063">
    <property type="entry name" value="SAM-dependent_MTases_sf"/>
</dbReference>
<dbReference type="GO" id="GO:0032259">
    <property type="term" value="P:methylation"/>
    <property type="evidence" value="ECO:0007669"/>
    <property type="project" value="UniProtKB-KW"/>
</dbReference>
<organism evidence="2 3">
    <name type="scientific">Pseudonocardia thermophila</name>
    <dbReference type="NCBI Taxonomy" id="1848"/>
    <lineage>
        <taxon>Bacteria</taxon>
        <taxon>Bacillati</taxon>
        <taxon>Actinomycetota</taxon>
        <taxon>Actinomycetes</taxon>
        <taxon>Pseudonocardiales</taxon>
        <taxon>Pseudonocardiaceae</taxon>
        <taxon>Pseudonocardia</taxon>
    </lineage>
</organism>
<dbReference type="CDD" id="cd02440">
    <property type="entry name" value="AdoMet_MTases"/>
    <property type="match status" value="1"/>
</dbReference>
<dbReference type="GO" id="GO:0008168">
    <property type="term" value="F:methyltransferase activity"/>
    <property type="evidence" value="ECO:0007669"/>
    <property type="project" value="UniProtKB-KW"/>
</dbReference>
<dbReference type="SUPFAM" id="SSF53335">
    <property type="entry name" value="S-adenosyl-L-methionine-dependent methyltransferases"/>
    <property type="match status" value="1"/>
</dbReference>
<dbReference type="Proteomes" id="UP000184363">
    <property type="component" value="Unassembled WGS sequence"/>
</dbReference>
<evidence type="ECO:0000313" key="3">
    <source>
        <dbReference type="Proteomes" id="UP000184363"/>
    </source>
</evidence>
<dbReference type="InterPro" id="IPR041698">
    <property type="entry name" value="Methyltransf_25"/>
</dbReference>
<proteinExistence type="predicted"/>
<dbReference type="EMBL" id="FRAP01000003">
    <property type="protein sequence ID" value="SHK18620.1"/>
    <property type="molecule type" value="Genomic_DNA"/>
</dbReference>
<accession>A0A1M6QET1</accession>
<keyword evidence="2" id="KW-0808">Transferase</keyword>
<name>A0A1M6QET1_PSETH</name>
<reference evidence="2 3" key="1">
    <citation type="submission" date="2016-11" db="EMBL/GenBank/DDBJ databases">
        <authorList>
            <person name="Jaros S."/>
            <person name="Januszkiewicz K."/>
            <person name="Wedrychowicz H."/>
        </authorList>
    </citation>
    <scope>NUCLEOTIDE SEQUENCE [LARGE SCALE GENOMIC DNA]</scope>
    <source>
        <strain evidence="2 3">DSM 43832</strain>
    </source>
</reference>
<keyword evidence="2" id="KW-0489">Methyltransferase</keyword>
<dbReference type="AlphaFoldDB" id="A0A1M6QET1"/>
<dbReference type="STRING" id="1848.SAMN05443637_103274"/>